<feature type="compositionally biased region" description="Low complexity" evidence="1">
    <location>
        <begin position="200"/>
        <end position="209"/>
    </location>
</feature>
<dbReference type="OrthoDB" id="7188397at2"/>
<protein>
    <submittedName>
        <fullName evidence="2">Uncharacterized protein</fullName>
    </submittedName>
</protein>
<dbReference type="HOGENOM" id="CLU_109715_0_0_5"/>
<organism evidence="2">
    <name type="scientific">Rhodopseudomonas palustris (strain BisB18)</name>
    <dbReference type="NCBI Taxonomy" id="316056"/>
    <lineage>
        <taxon>Bacteria</taxon>
        <taxon>Pseudomonadati</taxon>
        <taxon>Pseudomonadota</taxon>
        <taxon>Alphaproteobacteria</taxon>
        <taxon>Hyphomicrobiales</taxon>
        <taxon>Nitrobacteraceae</taxon>
        <taxon>Rhodopseudomonas</taxon>
    </lineage>
</organism>
<proteinExistence type="predicted"/>
<evidence type="ECO:0000313" key="2">
    <source>
        <dbReference type="EMBL" id="ABD89864.1"/>
    </source>
</evidence>
<dbReference type="RefSeq" id="WP_011474745.1">
    <property type="nucleotide sequence ID" value="NC_007925.1"/>
</dbReference>
<dbReference type="STRING" id="316056.RPC_4341"/>
<name>Q20YC2_RHOPB</name>
<reference evidence="2" key="1">
    <citation type="submission" date="2006-03" db="EMBL/GenBank/DDBJ databases">
        <title>Complete sequence of Rhodopseudomonas palustris BisB18.</title>
        <authorList>
            <consortium name="US DOE Joint Genome Institute"/>
            <person name="Copeland A."/>
            <person name="Lucas S."/>
            <person name="Lapidus A."/>
            <person name="Barry K."/>
            <person name="Detter J.C."/>
            <person name="Glavina del Rio T."/>
            <person name="Hammon N."/>
            <person name="Israni S."/>
            <person name="Dalin E."/>
            <person name="Tice H."/>
            <person name="Pitluck S."/>
            <person name="Chain P."/>
            <person name="Malfatti S."/>
            <person name="Shin M."/>
            <person name="Vergez L."/>
            <person name="Schmutz J."/>
            <person name="Larimer F."/>
            <person name="Land M."/>
            <person name="Hauser L."/>
            <person name="Pelletier D.A."/>
            <person name="Kyrpides N."/>
            <person name="Anderson I."/>
            <person name="Oda Y."/>
            <person name="Harwood C.S."/>
            <person name="Richardson P."/>
        </authorList>
    </citation>
    <scope>NUCLEOTIDE SEQUENCE [LARGE SCALE GENOMIC DNA]</scope>
    <source>
        <strain evidence="2">BisB18</strain>
    </source>
</reference>
<dbReference type="EMBL" id="CP000301">
    <property type="protein sequence ID" value="ABD89864.1"/>
    <property type="molecule type" value="Genomic_DNA"/>
</dbReference>
<dbReference type="eggNOG" id="ENOG5033B4G">
    <property type="taxonomic scope" value="Bacteria"/>
</dbReference>
<evidence type="ECO:0000256" key="1">
    <source>
        <dbReference type="SAM" id="MobiDB-lite"/>
    </source>
</evidence>
<gene>
    <name evidence="2" type="ordered locus">RPC_4341</name>
</gene>
<dbReference type="KEGG" id="rpc:RPC_4341"/>
<feature type="region of interest" description="Disordered" evidence="1">
    <location>
        <begin position="16"/>
        <end position="41"/>
    </location>
</feature>
<feature type="compositionally biased region" description="Polar residues" evidence="1">
    <location>
        <begin position="16"/>
        <end position="27"/>
    </location>
</feature>
<sequence>MVAGITGITSNYPRASATYGSTPTWTRTDALPEAPAKTESATSRYRVDVSKLIPLQATLISVADIPELRDVMAANWLRTQSAEASPPAVSDDASQKTYAQVKVDGKVVVTLDNGGCSTMSNAAAAMVGKLQDPPGLSGPNLAQWRADSYAKLLGGTVEKAPTAITQSQFTPHQSWYREYSRDELDAAYQAMLADGQKASSAGASAYSASQTPAGRSADRSA</sequence>
<accession>Q20YC2</accession>
<dbReference type="AlphaFoldDB" id="Q20YC2"/>
<feature type="region of interest" description="Disordered" evidence="1">
    <location>
        <begin position="200"/>
        <end position="221"/>
    </location>
</feature>